<dbReference type="HOGENOM" id="CLU_013292_0_0_1"/>
<dbReference type="OMA" id="EGKWGWN"/>
<gene>
    <name evidence="2" type="ORF">SERLA73DRAFT_78077</name>
</gene>
<dbReference type="AlphaFoldDB" id="F8QC38"/>
<feature type="compositionally biased region" description="Low complexity" evidence="1">
    <location>
        <begin position="682"/>
        <end position="696"/>
    </location>
</feature>
<evidence type="ECO:0000313" key="3">
    <source>
        <dbReference type="Proteomes" id="UP000008063"/>
    </source>
</evidence>
<feature type="compositionally biased region" description="Polar residues" evidence="1">
    <location>
        <begin position="650"/>
        <end position="669"/>
    </location>
</feature>
<feature type="compositionally biased region" description="Pro residues" evidence="1">
    <location>
        <begin position="635"/>
        <end position="644"/>
    </location>
</feature>
<feature type="compositionally biased region" description="Pro residues" evidence="1">
    <location>
        <begin position="754"/>
        <end position="771"/>
    </location>
</feature>
<dbReference type="InParanoid" id="F8QC38"/>
<dbReference type="Gene3D" id="3.20.20.80">
    <property type="entry name" value="Glycosidases"/>
    <property type="match status" value="1"/>
</dbReference>
<evidence type="ECO:0008006" key="4">
    <source>
        <dbReference type="Google" id="ProtNLM"/>
    </source>
</evidence>
<feature type="compositionally biased region" description="Low complexity" evidence="1">
    <location>
        <begin position="708"/>
        <end position="721"/>
    </location>
</feature>
<dbReference type="Proteomes" id="UP000008063">
    <property type="component" value="Unassembled WGS sequence"/>
</dbReference>
<feature type="compositionally biased region" description="Pro residues" evidence="1">
    <location>
        <begin position="558"/>
        <end position="569"/>
    </location>
</feature>
<proteinExistence type="predicted"/>
<protein>
    <recommendedName>
        <fullName evidence="4">Xylosidase/arabinosidase</fullName>
    </recommendedName>
</protein>
<dbReference type="STRING" id="936435.F8QC38"/>
<feature type="compositionally biased region" description="Low complexity" evidence="1">
    <location>
        <begin position="625"/>
        <end position="634"/>
    </location>
</feature>
<feature type="compositionally biased region" description="Polar residues" evidence="1">
    <location>
        <begin position="521"/>
        <end position="541"/>
    </location>
</feature>
<dbReference type="CDD" id="cd11576">
    <property type="entry name" value="GH99_GH71_like_2"/>
    <property type="match status" value="1"/>
</dbReference>
<feature type="compositionally biased region" description="Polar residues" evidence="1">
    <location>
        <begin position="730"/>
        <end position="747"/>
    </location>
</feature>
<sequence>MANDQGRIIRRANSKTIHDKFLVGYQGWFTCAGDGEPIGPGHHGWLHWFNKPLPDGGRPNTDLWPDLSEYSPSELYPAPGLKYANGDQAFLFSSRHPKTVQRHFHWMALHGVDGALLQRFLGQCDLEAGNEGIRRSRDEVGDRVREAAEQEGRVFAIMYDVSGVAPDRIQRVLENDWIHLLHDKCVLDSPNYLKEQGRPVVVLWGFGFNNRNHSPAVLRAIIAYLRSVTPGGAYIVAGAPAHWRTSSGDADRDPEFLDIWLNEFDAISPWTVGRYGNEDDADRWGEEKIKTDAEFLRSKGQETGRKVDYMPVVLPGGSGYNLSQGKWSFNGIKRNGGHFLWKQIYNARRHGVRTLYGAMWDEYDEGTAFMPVVSKKSMVPVHDKYQFMALDEDGHDLPSDWYMRICGLAAEGLRGDRVLLDTFPIKELQDYWSTRPRFEESSGSGAYIGGSSSSQTYQGWLAAEGGNQSKDEPPPPPYSVEAVDLVSPLPAHSQHSAPPPNLSSKPSLTAPAPPRVALHSRPSSIGQASSVQPESTSTPQAISMLADDFSQQMISSPSRPPHSPGPSSHPPMMAMPAPPMSSTNTHWETSPPGAWSQVEWPPKEWNIHSRPPVPLASHPGHNPNSMSYSPSRTPTSPPPAPPLTTKPSVSGPQSPSTVVGDYTPQQPQPHQVLGAHAPHQNHASTSHPHSPAHLSPYDPPAVSGLGHQFPQVNVPQFQQVNYEPYRPSHQRTSSNPNDPTQMPQSPGSAMYKPPSAPPRNYGPPPPRPRPSSSPSTQPSEPGPAYPNAQSSPLSINGGALANRAWSAVDRVAGQDKRKQLEKGVETLAQTGSKLFNKYKRS</sequence>
<feature type="region of interest" description="Disordered" evidence="1">
    <location>
        <begin position="490"/>
        <end position="797"/>
    </location>
</feature>
<accession>F8QC38</accession>
<evidence type="ECO:0000313" key="2">
    <source>
        <dbReference type="EMBL" id="EGN94157.1"/>
    </source>
</evidence>
<organism evidence="3">
    <name type="scientific">Serpula lacrymans var. lacrymans (strain S7.3)</name>
    <name type="common">Dry rot fungus</name>
    <dbReference type="NCBI Taxonomy" id="936435"/>
    <lineage>
        <taxon>Eukaryota</taxon>
        <taxon>Fungi</taxon>
        <taxon>Dikarya</taxon>
        <taxon>Basidiomycota</taxon>
        <taxon>Agaricomycotina</taxon>
        <taxon>Agaricomycetes</taxon>
        <taxon>Agaricomycetidae</taxon>
        <taxon>Boletales</taxon>
        <taxon>Coniophorineae</taxon>
        <taxon>Serpulaceae</taxon>
        <taxon>Serpula</taxon>
    </lineage>
</organism>
<reference evidence="3" key="1">
    <citation type="journal article" date="2011" name="Science">
        <title>The plant cell wall-decomposing machinery underlies the functional diversity of forest fungi.</title>
        <authorList>
            <person name="Eastwood D.C."/>
            <person name="Floudas D."/>
            <person name="Binder M."/>
            <person name="Majcherczyk A."/>
            <person name="Schneider P."/>
            <person name="Aerts A."/>
            <person name="Asiegbu F.O."/>
            <person name="Baker S.E."/>
            <person name="Barry K."/>
            <person name="Bendiksby M."/>
            <person name="Blumentritt M."/>
            <person name="Coutinho P.M."/>
            <person name="Cullen D."/>
            <person name="de Vries R.P."/>
            <person name="Gathman A."/>
            <person name="Goodell B."/>
            <person name="Henrissat B."/>
            <person name="Ihrmark K."/>
            <person name="Kauserud H."/>
            <person name="Kohler A."/>
            <person name="LaButti K."/>
            <person name="Lapidus A."/>
            <person name="Lavin J.L."/>
            <person name="Lee Y.-H."/>
            <person name="Lindquist E."/>
            <person name="Lilly W."/>
            <person name="Lucas S."/>
            <person name="Morin E."/>
            <person name="Murat C."/>
            <person name="Oguiza J.A."/>
            <person name="Park J."/>
            <person name="Pisabarro A.G."/>
            <person name="Riley R."/>
            <person name="Rosling A."/>
            <person name="Salamov A."/>
            <person name="Schmidt O."/>
            <person name="Schmutz J."/>
            <person name="Skrede I."/>
            <person name="Stenlid J."/>
            <person name="Wiebenga A."/>
            <person name="Xie X."/>
            <person name="Kuees U."/>
            <person name="Hibbett D.S."/>
            <person name="Hoffmeister D."/>
            <person name="Hoegberg N."/>
            <person name="Martin F."/>
            <person name="Grigoriev I.V."/>
            <person name="Watkinson S.C."/>
        </authorList>
    </citation>
    <scope>NUCLEOTIDE SEQUENCE [LARGE SCALE GENOMIC DNA]</scope>
    <source>
        <strain evidence="3">strain S7.3</strain>
    </source>
</reference>
<keyword evidence="3" id="KW-1185">Reference proteome</keyword>
<name>F8QC38_SERL3</name>
<dbReference type="EMBL" id="GL945489">
    <property type="protein sequence ID" value="EGN94157.1"/>
    <property type="molecule type" value="Genomic_DNA"/>
</dbReference>
<evidence type="ECO:0000256" key="1">
    <source>
        <dbReference type="SAM" id="MobiDB-lite"/>
    </source>
</evidence>
<dbReference type="OrthoDB" id="2589715at2759"/>